<keyword evidence="4" id="KW-1185">Reference proteome</keyword>
<sequence length="592" mass="67636">MTVQCIAPKNSPASRCRVVPNFHSEATRPQPPSVRTYTIVSEQKRSTPNLLNASEREALRQRILQAEKDLRTMKDDYNASAPVNRLPVEVLSDIFVETALIDAWFYNSPSEREYFSWIHLAHVCRDWREVVFNCTRLWSRIAFFDKAVTEFMLTQSKDAPLTIEYDPPRSQDDSEDESADSNAPDLNYITLKLPSQAHRIASIKSFGDPAYLSKLKGPANILEKVELESNHGEDLPKEFLQKGAPLLKHLKIHRIAFKWSVLPLNSQLTTLDLHNNLSPLPKKRPSSNTFLETISSLPLLQTLSLVDYLPQDWTLAMALTKRAPTICPELRFLTLEDSSEYAINNFLQAVNAPKAIKSDIAFNESLGEKFVHILHGFFRAFDKFSNSGKKLGVRKLSVEEWRKDVATFYFTFVERIDCPSSKLILRLRKPTMSTCAYLRGFRELSLVDLSPLQYLRICPTFPNSYPACDWILLFGELKELATIYVQSTSIQDFCMALNNEVEEGETRAQGLAFPCLSAITLDQVQFWGHPEAPDDVEYLITTLASRPEGHRIRKLDISECHDFRKSDYQAIKTRLPDLDVTFDGHIHINIYL</sequence>
<dbReference type="Pfam" id="PF12937">
    <property type="entry name" value="F-box-like"/>
    <property type="match status" value="1"/>
</dbReference>
<name>A0A8H5B362_9AGAR</name>
<dbReference type="OrthoDB" id="2857166at2759"/>
<dbReference type="Gene3D" id="1.20.1280.50">
    <property type="match status" value="1"/>
</dbReference>
<protein>
    <recommendedName>
        <fullName evidence="2">F-box domain-containing protein</fullName>
    </recommendedName>
</protein>
<accession>A0A8H5B362</accession>
<dbReference type="EMBL" id="JAACJK010000220">
    <property type="protein sequence ID" value="KAF5315831.1"/>
    <property type="molecule type" value="Genomic_DNA"/>
</dbReference>
<proteinExistence type="predicted"/>
<evidence type="ECO:0000256" key="1">
    <source>
        <dbReference type="SAM" id="MobiDB-lite"/>
    </source>
</evidence>
<dbReference type="InterPro" id="IPR032675">
    <property type="entry name" value="LRR_dom_sf"/>
</dbReference>
<dbReference type="SUPFAM" id="SSF52047">
    <property type="entry name" value="RNI-like"/>
    <property type="match status" value="1"/>
</dbReference>
<dbReference type="AlphaFoldDB" id="A0A8H5B362"/>
<dbReference type="Gene3D" id="3.80.10.10">
    <property type="entry name" value="Ribonuclease Inhibitor"/>
    <property type="match status" value="1"/>
</dbReference>
<evidence type="ECO:0000259" key="2">
    <source>
        <dbReference type="Pfam" id="PF12937"/>
    </source>
</evidence>
<comment type="caution">
    <text evidence="3">The sequence shown here is derived from an EMBL/GenBank/DDBJ whole genome shotgun (WGS) entry which is preliminary data.</text>
</comment>
<evidence type="ECO:0000313" key="3">
    <source>
        <dbReference type="EMBL" id="KAF5315831.1"/>
    </source>
</evidence>
<dbReference type="Proteomes" id="UP000541558">
    <property type="component" value="Unassembled WGS sequence"/>
</dbReference>
<feature type="domain" description="F-box" evidence="2">
    <location>
        <begin position="84"/>
        <end position="142"/>
    </location>
</feature>
<feature type="region of interest" description="Disordered" evidence="1">
    <location>
        <begin position="162"/>
        <end position="183"/>
    </location>
</feature>
<reference evidence="3 4" key="1">
    <citation type="journal article" date="2020" name="ISME J.">
        <title>Uncovering the hidden diversity of litter-decomposition mechanisms in mushroom-forming fungi.</title>
        <authorList>
            <person name="Floudas D."/>
            <person name="Bentzer J."/>
            <person name="Ahren D."/>
            <person name="Johansson T."/>
            <person name="Persson P."/>
            <person name="Tunlid A."/>
        </authorList>
    </citation>
    <scope>NUCLEOTIDE SEQUENCE [LARGE SCALE GENOMIC DNA]</scope>
    <source>
        <strain evidence="3 4">CBS 175.51</strain>
    </source>
</reference>
<dbReference type="InterPro" id="IPR001810">
    <property type="entry name" value="F-box_dom"/>
</dbReference>
<evidence type="ECO:0000313" key="4">
    <source>
        <dbReference type="Proteomes" id="UP000541558"/>
    </source>
</evidence>
<gene>
    <name evidence="3" type="ORF">D9611_004988</name>
</gene>
<organism evidence="3 4">
    <name type="scientific">Ephemerocybe angulata</name>
    <dbReference type="NCBI Taxonomy" id="980116"/>
    <lineage>
        <taxon>Eukaryota</taxon>
        <taxon>Fungi</taxon>
        <taxon>Dikarya</taxon>
        <taxon>Basidiomycota</taxon>
        <taxon>Agaricomycotina</taxon>
        <taxon>Agaricomycetes</taxon>
        <taxon>Agaricomycetidae</taxon>
        <taxon>Agaricales</taxon>
        <taxon>Agaricineae</taxon>
        <taxon>Psathyrellaceae</taxon>
        <taxon>Ephemerocybe</taxon>
    </lineage>
</organism>